<evidence type="ECO:0000313" key="2">
    <source>
        <dbReference type="EMBL" id="ETW86442.1"/>
    </source>
</evidence>
<dbReference type="RefSeq" id="XP_009540463.1">
    <property type="nucleotide sequence ID" value="XM_009542168.1"/>
</dbReference>
<dbReference type="AlphaFoldDB" id="W4KKU4"/>
<dbReference type="HOGENOM" id="CLU_045560_0_0_1"/>
<dbReference type="GeneID" id="20668024"/>
<sequence>MKLSDACLKRKRVVSEPVGFSVKRRQVTGGGSSVVLNGSNTVSSHGEQLFSDLTNGKHHLETSTAVKSIRKIKPSEKTSHENHTQKSDKCPLVSSEVKRCLLTQELSSEASIEPCYLLNQRLWSASDLLTRLEWSWGMEYNSLDPRSESNKTYLRRDWFKSFDSERWLLLPTPEMAEKVSAHQDNFMRNLATQSILPSVDTIYDGAETFEYRMLSLEDVELRSFNRIEWHDSMSGTSSPGKRTAADQRSTRHYPPFYTLPPLISRAKPHFVICDTAAKLRSVWHGHDFFSLSMSMWIESTYKAWSTCEVPSRFASTPRVLVPNPPLYPYLTIAEKQHISRACTGPCINSRSAWIPTRCLRCSGWSKDFVDNPNSARYDRYGNLKIGEQSNPMALYRAYLGRVARYADTWNLCCVQQVKKRGRWTSGVVNMKQLGTYAQEPPGSLEQREGTHCAGCCCYSIRAQPVRCDRGVQTLG</sequence>
<dbReference type="InParanoid" id="W4KKU4"/>
<gene>
    <name evidence="2" type="ORF">HETIRDRAFT_165967</name>
</gene>
<evidence type="ECO:0000256" key="1">
    <source>
        <dbReference type="SAM" id="MobiDB-lite"/>
    </source>
</evidence>
<dbReference type="EMBL" id="KI925454">
    <property type="protein sequence ID" value="ETW86442.1"/>
    <property type="molecule type" value="Genomic_DNA"/>
</dbReference>
<organism evidence="2 3">
    <name type="scientific">Heterobasidion irregulare (strain TC 32-1)</name>
    <dbReference type="NCBI Taxonomy" id="747525"/>
    <lineage>
        <taxon>Eukaryota</taxon>
        <taxon>Fungi</taxon>
        <taxon>Dikarya</taxon>
        <taxon>Basidiomycota</taxon>
        <taxon>Agaricomycotina</taxon>
        <taxon>Agaricomycetes</taxon>
        <taxon>Russulales</taxon>
        <taxon>Bondarzewiaceae</taxon>
        <taxon>Heterobasidion</taxon>
        <taxon>Heterobasidion annosum species complex</taxon>
    </lineage>
</organism>
<protein>
    <submittedName>
        <fullName evidence="2">Uncharacterized protein</fullName>
    </submittedName>
</protein>
<accession>W4KKU4</accession>
<name>W4KKU4_HETIT</name>
<dbReference type="Proteomes" id="UP000030671">
    <property type="component" value="Unassembled WGS sequence"/>
</dbReference>
<reference evidence="2 3" key="1">
    <citation type="journal article" date="2012" name="New Phytol.">
        <title>Insight into trade-off between wood decay and parasitism from the genome of a fungal forest pathogen.</title>
        <authorList>
            <person name="Olson A."/>
            <person name="Aerts A."/>
            <person name="Asiegbu F."/>
            <person name="Belbahri L."/>
            <person name="Bouzid O."/>
            <person name="Broberg A."/>
            <person name="Canback B."/>
            <person name="Coutinho P.M."/>
            <person name="Cullen D."/>
            <person name="Dalman K."/>
            <person name="Deflorio G."/>
            <person name="van Diepen L.T."/>
            <person name="Dunand C."/>
            <person name="Duplessis S."/>
            <person name="Durling M."/>
            <person name="Gonthier P."/>
            <person name="Grimwood J."/>
            <person name="Fossdal C.G."/>
            <person name="Hansson D."/>
            <person name="Henrissat B."/>
            <person name="Hietala A."/>
            <person name="Himmelstrand K."/>
            <person name="Hoffmeister D."/>
            <person name="Hogberg N."/>
            <person name="James T.Y."/>
            <person name="Karlsson M."/>
            <person name="Kohler A."/>
            <person name="Kues U."/>
            <person name="Lee Y.H."/>
            <person name="Lin Y.C."/>
            <person name="Lind M."/>
            <person name="Lindquist E."/>
            <person name="Lombard V."/>
            <person name="Lucas S."/>
            <person name="Lunden K."/>
            <person name="Morin E."/>
            <person name="Murat C."/>
            <person name="Park J."/>
            <person name="Raffaello T."/>
            <person name="Rouze P."/>
            <person name="Salamov A."/>
            <person name="Schmutz J."/>
            <person name="Solheim H."/>
            <person name="Stahlberg J."/>
            <person name="Velez H."/>
            <person name="de Vries R.P."/>
            <person name="Wiebenga A."/>
            <person name="Woodward S."/>
            <person name="Yakovlev I."/>
            <person name="Garbelotto M."/>
            <person name="Martin F."/>
            <person name="Grigoriev I.V."/>
            <person name="Stenlid J."/>
        </authorList>
    </citation>
    <scope>NUCLEOTIDE SEQUENCE [LARGE SCALE GENOMIC DNA]</scope>
    <source>
        <strain evidence="2 3">TC 32-1</strain>
    </source>
</reference>
<feature type="compositionally biased region" description="Basic and acidic residues" evidence="1">
    <location>
        <begin position="73"/>
        <end position="89"/>
    </location>
</feature>
<dbReference type="OrthoDB" id="3133596at2759"/>
<keyword evidence="3" id="KW-1185">Reference proteome</keyword>
<proteinExistence type="predicted"/>
<dbReference type="KEGG" id="hir:HETIRDRAFT_165967"/>
<feature type="region of interest" description="Disordered" evidence="1">
    <location>
        <begin position="64"/>
        <end position="90"/>
    </location>
</feature>
<evidence type="ECO:0000313" key="3">
    <source>
        <dbReference type="Proteomes" id="UP000030671"/>
    </source>
</evidence>